<evidence type="ECO:0000256" key="4">
    <source>
        <dbReference type="ARBA" id="ARBA00022432"/>
    </source>
</evidence>
<name>A0A1E5GI43_9ENTE</name>
<dbReference type="GO" id="GO:0005737">
    <property type="term" value="C:cytoplasm"/>
    <property type="evidence" value="ECO:0007669"/>
    <property type="project" value="InterPro"/>
</dbReference>
<comment type="caution">
    <text evidence="8">The sequence shown here is derived from an EMBL/GenBank/DDBJ whole genome shotgun (WGS) entry which is preliminary data.</text>
</comment>
<comment type="similarity">
    <text evidence="2">Belongs to the archaeal-type GPI family.</text>
</comment>
<organism evidence="8 9">
    <name type="scientific">Enterococcus termitis</name>
    <dbReference type="NCBI Taxonomy" id="332950"/>
    <lineage>
        <taxon>Bacteria</taxon>
        <taxon>Bacillati</taxon>
        <taxon>Bacillota</taxon>
        <taxon>Bacilli</taxon>
        <taxon>Lactobacillales</taxon>
        <taxon>Enterococcaceae</taxon>
        <taxon>Enterococcus</taxon>
    </lineage>
</organism>
<dbReference type="EC" id="5.3.1.9" evidence="3"/>
<evidence type="ECO:0000259" key="7">
    <source>
        <dbReference type="Pfam" id="PF06560"/>
    </source>
</evidence>
<keyword evidence="4" id="KW-0312">Gluconeogenesis</keyword>
<dbReference type="UniPathway" id="UPA00109">
    <property type="reaction ID" value="UER00181"/>
</dbReference>
<accession>A0A1E5GI43</accession>
<evidence type="ECO:0000256" key="6">
    <source>
        <dbReference type="ARBA" id="ARBA00029321"/>
    </source>
</evidence>
<reference evidence="9" key="1">
    <citation type="submission" date="2016-09" db="EMBL/GenBank/DDBJ databases">
        <authorList>
            <person name="Gulvik C.A."/>
        </authorList>
    </citation>
    <scope>NUCLEOTIDE SEQUENCE [LARGE SCALE GENOMIC DNA]</scope>
    <source>
        <strain evidence="9">LMG 8895</strain>
    </source>
</reference>
<evidence type="ECO:0000256" key="3">
    <source>
        <dbReference type="ARBA" id="ARBA00011952"/>
    </source>
</evidence>
<dbReference type="GO" id="GO:0006094">
    <property type="term" value="P:gluconeogenesis"/>
    <property type="evidence" value="ECO:0007669"/>
    <property type="project" value="UniProtKB-KW"/>
</dbReference>
<dbReference type="OrthoDB" id="5592106at2"/>
<keyword evidence="9" id="KW-1185">Reference proteome</keyword>
<gene>
    <name evidence="8" type="ORF">BCR25_06895</name>
</gene>
<feature type="domain" description="Glucose-6-phosphate isomerase prokaryote" evidence="7">
    <location>
        <begin position="28"/>
        <end position="156"/>
    </location>
</feature>
<dbReference type="RefSeq" id="WP_069663970.1">
    <property type="nucleotide sequence ID" value="NZ_JBHUJJ010000001.1"/>
</dbReference>
<dbReference type="Pfam" id="PF06560">
    <property type="entry name" value="GPI"/>
    <property type="match status" value="1"/>
</dbReference>
<dbReference type="AlphaFoldDB" id="A0A1E5GI43"/>
<sequence length="185" mass="20996">MIHFNKEHLCLEGNEIKYSQPKLGSYAEYYQELTELDDPEKVIYEVEYHDNGLKEGDEGGLFWGISHVMPGTIGDEYHMTKGHLHQKKATGEYYWGLKGEGLLLLVFADNSYELQEVKEGSVHYIPGNTSHRLINSGIEKLSVGACWLTESGHDYVNCHFPIRVVKNGESNVEIINCTSEDKNKS</sequence>
<evidence type="ECO:0000256" key="1">
    <source>
        <dbReference type="ARBA" id="ARBA00004926"/>
    </source>
</evidence>
<evidence type="ECO:0000313" key="8">
    <source>
        <dbReference type="EMBL" id="OEG12265.1"/>
    </source>
</evidence>
<dbReference type="GO" id="GO:0004347">
    <property type="term" value="F:glucose-6-phosphate isomerase activity"/>
    <property type="evidence" value="ECO:0007669"/>
    <property type="project" value="UniProtKB-EC"/>
</dbReference>
<dbReference type="InterPro" id="IPR011051">
    <property type="entry name" value="RmlC_Cupin_sf"/>
</dbReference>
<dbReference type="InterPro" id="IPR014710">
    <property type="entry name" value="RmlC-like_jellyroll"/>
</dbReference>
<dbReference type="InterPro" id="IPR010551">
    <property type="entry name" value="G6P_isomerase_prok"/>
</dbReference>
<evidence type="ECO:0000313" key="9">
    <source>
        <dbReference type="Proteomes" id="UP000095094"/>
    </source>
</evidence>
<evidence type="ECO:0000256" key="5">
    <source>
        <dbReference type="ARBA" id="ARBA00023152"/>
    </source>
</evidence>
<protein>
    <recommendedName>
        <fullName evidence="3">glucose-6-phosphate isomerase</fullName>
        <ecNumber evidence="3">5.3.1.9</ecNumber>
    </recommendedName>
</protein>
<comment type="pathway">
    <text evidence="1">Carbohydrate degradation; glycolysis; D-glyceraldehyde 3-phosphate and glycerone phosphate from D-glucose: step 2/4.</text>
</comment>
<dbReference type="GO" id="GO:0006096">
    <property type="term" value="P:glycolytic process"/>
    <property type="evidence" value="ECO:0007669"/>
    <property type="project" value="UniProtKB-UniPathway"/>
</dbReference>
<comment type="catalytic activity">
    <reaction evidence="6">
        <text>alpha-D-glucose 6-phosphate = beta-D-fructose 6-phosphate</text>
        <dbReference type="Rhea" id="RHEA:11816"/>
        <dbReference type="ChEBI" id="CHEBI:57634"/>
        <dbReference type="ChEBI" id="CHEBI:58225"/>
        <dbReference type="EC" id="5.3.1.9"/>
    </reaction>
</comment>
<proteinExistence type="inferred from homology"/>
<dbReference type="SUPFAM" id="SSF51182">
    <property type="entry name" value="RmlC-like cupins"/>
    <property type="match status" value="1"/>
</dbReference>
<evidence type="ECO:0000256" key="2">
    <source>
        <dbReference type="ARBA" id="ARBA00006542"/>
    </source>
</evidence>
<dbReference type="Gene3D" id="2.60.120.10">
    <property type="entry name" value="Jelly Rolls"/>
    <property type="match status" value="1"/>
</dbReference>
<dbReference type="Proteomes" id="UP000095094">
    <property type="component" value="Unassembled WGS sequence"/>
</dbReference>
<keyword evidence="5" id="KW-0324">Glycolysis</keyword>
<dbReference type="EMBL" id="MIJY01000034">
    <property type="protein sequence ID" value="OEG12265.1"/>
    <property type="molecule type" value="Genomic_DNA"/>
</dbReference>